<keyword evidence="1" id="KW-0175">Coiled coil</keyword>
<sequence>MANKYNSIAEINAEKESWRIMVRIAHLWMVSDVSTNKQTSSNKIPFSMEMVLMDSKGDRVHGSIKRTLIYKFDKTLQEEKVNSIQFFGVVRNVDIYIESPTTNKIHLQNCICGTRVVSNAECEEVKELATRMFESPSQGLSQMTDSTALSMSEDFLHNTIRKTIGGLKDCFEVFGIVKHVLDNEEWWYTACTCNKLVYHVSKMYRIKVRVIDESDSVTFVIFERDATILFYKPCTNTFEIYQKDLMTKFSNVVENDSQCARKNMEDADKQLEGLQFENVKTNENSRLKGKTNIVEPMQSQSLEMHLPLKSLKKGSRLRRFDLS</sequence>
<dbReference type="SUPFAM" id="SSF50249">
    <property type="entry name" value="Nucleic acid-binding proteins"/>
    <property type="match status" value="2"/>
</dbReference>
<comment type="caution">
    <text evidence="3">The sequence shown here is derived from an EMBL/GenBank/DDBJ whole genome shotgun (WGS) entry which is preliminary data.</text>
</comment>
<proteinExistence type="predicted"/>
<keyword evidence="4" id="KW-1185">Reference proteome</keyword>
<protein>
    <recommendedName>
        <fullName evidence="2">Replication protein A 70 kDa DNA-binding subunit B/D first OB fold domain-containing protein</fullName>
    </recommendedName>
</protein>
<dbReference type="CDD" id="cd04480">
    <property type="entry name" value="RPA1_DBD_A_like"/>
    <property type="match status" value="1"/>
</dbReference>
<reference evidence="3 4" key="1">
    <citation type="submission" date="2018-09" db="EMBL/GenBank/DDBJ databases">
        <title>A high-quality reference genome of wild soybean provides a powerful tool to mine soybean genomes.</title>
        <authorList>
            <person name="Xie M."/>
            <person name="Chung C.Y.L."/>
            <person name="Li M.-W."/>
            <person name="Wong F.-L."/>
            <person name="Chan T.-F."/>
            <person name="Lam H.-M."/>
        </authorList>
    </citation>
    <scope>NUCLEOTIDE SEQUENCE [LARGE SCALE GENOMIC DNA]</scope>
    <source>
        <strain evidence="4">cv. W05</strain>
        <tissue evidence="3">Hypocotyl of etiolated seedlings</tissue>
    </source>
</reference>
<accession>A0A445LN21</accession>
<dbReference type="PANTHER" id="PTHR47165">
    <property type="entry name" value="OS03G0429900 PROTEIN"/>
    <property type="match status" value="1"/>
</dbReference>
<dbReference type="Gene3D" id="2.40.50.140">
    <property type="entry name" value="Nucleic acid-binding proteins"/>
    <property type="match status" value="2"/>
</dbReference>
<dbReference type="AlphaFoldDB" id="A0A445LN21"/>
<dbReference type="PANTHER" id="PTHR47165:SF4">
    <property type="entry name" value="OS03G0429900 PROTEIN"/>
    <property type="match status" value="1"/>
</dbReference>
<evidence type="ECO:0000256" key="1">
    <source>
        <dbReference type="SAM" id="Coils"/>
    </source>
</evidence>
<evidence type="ECO:0000259" key="2">
    <source>
        <dbReference type="Pfam" id="PF02721"/>
    </source>
</evidence>
<dbReference type="InterPro" id="IPR003871">
    <property type="entry name" value="RFA1B/D_OB_1st"/>
</dbReference>
<dbReference type="Proteomes" id="UP000289340">
    <property type="component" value="Chromosome 2"/>
</dbReference>
<organism evidence="3 4">
    <name type="scientific">Glycine soja</name>
    <name type="common">Wild soybean</name>
    <dbReference type="NCBI Taxonomy" id="3848"/>
    <lineage>
        <taxon>Eukaryota</taxon>
        <taxon>Viridiplantae</taxon>
        <taxon>Streptophyta</taxon>
        <taxon>Embryophyta</taxon>
        <taxon>Tracheophyta</taxon>
        <taxon>Spermatophyta</taxon>
        <taxon>Magnoliopsida</taxon>
        <taxon>eudicotyledons</taxon>
        <taxon>Gunneridae</taxon>
        <taxon>Pentapetalae</taxon>
        <taxon>rosids</taxon>
        <taxon>fabids</taxon>
        <taxon>Fabales</taxon>
        <taxon>Fabaceae</taxon>
        <taxon>Papilionoideae</taxon>
        <taxon>50 kb inversion clade</taxon>
        <taxon>NPAAA clade</taxon>
        <taxon>indigoferoid/millettioid clade</taxon>
        <taxon>Phaseoleae</taxon>
        <taxon>Glycine</taxon>
        <taxon>Glycine subgen. Soja</taxon>
    </lineage>
</organism>
<dbReference type="EMBL" id="QZWG01000002">
    <property type="protein sequence ID" value="RZC24565.1"/>
    <property type="molecule type" value="Genomic_DNA"/>
</dbReference>
<name>A0A445LN21_GLYSO</name>
<evidence type="ECO:0000313" key="4">
    <source>
        <dbReference type="Proteomes" id="UP000289340"/>
    </source>
</evidence>
<dbReference type="Pfam" id="PF02721">
    <property type="entry name" value="DUF223"/>
    <property type="match status" value="1"/>
</dbReference>
<feature type="domain" description="Replication protein A 70 kDa DNA-binding subunit B/D first OB fold" evidence="2">
    <location>
        <begin position="4"/>
        <end position="106"/>
    </location>
</feature>
<feature type="coiled-coil region" evidence="1">
    <location>
        <begin position="257"/>
        <end position="284"/>
    </location>
</feature>
<dbReference type="InterPro" id="IPR012340">
    <property type="entry name" value="NA-bd_OB-fold"/>
</dbReference>
<gene>
    <name evidence="3" type="ORF">D0Y65_003669</name>
</gene>
<evidence type="ECO:0000313" key="3">
    <source>
        <dbReference type="EMBL" id="RZC24565.1"/>
    </source>
</evidence>